<evidence type="ECO:0008006" key="4">
    <source>
        <dbReference type="Google" id="ProtNLM"/>
    </source>
</evidence>
<reference evidence="2 3" key="1">
    <citation type="submission" date="2016-10" db="EMBL/GenBank/DDBJ databases">
        <title>Silvanigrella aquatica sp. nov., isolated from a freshwater lake located in the Black Forest, Germany, description of Silvanigrellaceae fam. nov., Silvanigrellales ord. nov., reclassification of the order Bdellovibrionales in the class Oligoflexia, reclassification of the families Bacteriovoracaceae and Halobacteriovoraceae in the new order Bacteriovoracales ord. nov., and reclassification of the family Pseudobacteriovoracaceae in the order Oligoflexiales.</title>
        <authorList>
            <person name="Hahn M.W."/>
            <person name="Schmidt J."/>
            <person name="Koll U."/>
            <person name="Rohde M."/>
            <person name="Verbag S."/>
            <person name="Pitt A."/>
            <person name="Nakai R."/>
            <person name="Naganuma T."/>
            <person name="Lang E."/>
        </authorList>
    </citation>
    <scope>NUCLEOTIDE SEQUENCE [LARGE SCALE GENOMIC DNA]</scope>
    <source>
        <strain evidence="2 3">MWH-Nonnen-W8red</strain>
    </source>
</reference>
<feature type="transmembrane region" description="Helical" evidence="1">
    <location>
        <begin position="7"/>
        <end position="30"/>
    </location>
</feature>
<dbReference type="EMBL" id="CP017834">
    <property type="protein sequence ID" value="APJ02593.1"/>
    <property type="molecule type" value="Genomic_DNA"/>
</dbReference>
<evidence type="ECO:0000313" key="2">
    <source>
        <dbReference type="EMBL" id="APJ02593.1"/>
    </source>
</evidence>
<dbReference type="RefSeq" id="WP_148696302.1">
    <property type="nucleotide sequence ID" value="NZ_CP017834.1"/>
</dbReference>
<proteinExistence type="predicted"/>
<dbReference type="OrthoDB" id="5288902at2"/>
<dbReference type="AlphaFoldDB" id="A0A1L4CXB4"/>
<evidence type="ECO:0000256" key="1">
    <source>
        <dbReference type="SAM" id="Phobius"/>
    </source>
</evidence>
<keyword evidence="1" id="KW-0812">Transmembrane</keyword>
<dbReference type="KEGG" id="saqi:AXG55_01045"/>
<gene>
    <name evidence="2" type="ORF">AXG55_01045</name>
</gene>
<keyword evidence="3" id="KW-1185">Reference proteome</keyword>
<accession>A0A1L4CXB4</accession>
<keyword evidence="1" id="KW-1133">Transmembrane helix</keyword>
<dbReference type="STRING" id="1915309.AXG55_01045"/>
<name>A0A1L4CXB4_9BACT</name>
<protein>
    <recommendedName>
        <fullName evidence="4">DUF3352 domain-containing protein</fullName>
    </recommendedName>
</protein>
<dbReference type="Proteomes" id="UP000184731">
    <property type="component" value="Chromosome"/>
</dbReference>
<keyword evidence="1" id="KW-0472">Membrane</keyword>
<organism evidence="2 3">
    <name type="scientific">Silvanigrella aquatica</name>
    <dbReference type="NCBI Taxonomy" id="1915309"/>
    <lineage>
        <taxon>Bacteria</taxon>
        <taxon>Pseudomonadati</taxon>
        <taxon>Bdellovibrionota</taxon>
        <taxon>Oligoflexia</taxon>
        <taxon>Silvanigrellales</taxon>
        <taxon>Silvanigrellaceae</taxon>
        <taxon>Silvanigrella</taxon>
    </lineage>
</organism>
<sequence>MKRHSNFIKFIFIVISFLITVTFVTLIFLYQNLKSETPPLSSLAKRIGKPAFAVAFNYTANTDRQLYEFSKNIGLENNPRTQQSLPPLGDVGARGFFIFDLQPQYSDKSFETLENILNDFLTSSESSIENEFFDPSPIKNEIYDKIIFPDEVPLASIQSDKPPELTAEEEGSPFAQPLTSLIEELWNGKTILFGGSTQLQLSLKDSILLAIEPNLKKSFHLSSSTLKSLIFKNAPLSIQKFLTDHSIEISSEAMEYDAENKINYSQIIISINDPVEFLNSICSQKINPWDFCGRFSIHRNNFRKNVESILSLLNNNFKIKLDMFWSIQGENFVFSNQKTFVTKVTSNSTPTDSNNILTTVSSSGADFLLPTESTKNYSSVSFLFDMILAQNKIIDFSERLRKKSAILSDFFASPSGEIIFSNFENTINKLTGYSENASLTLDTDGEKLIPKIRLYSPSGDLFTHDGKELNPETLNTIRIFITKAISFGNYLLPRGLIPMPGPYIQRNGKWVIIQSEIPVKLIAPYLESVDPYIDTYEDPTKL</sequence>
<evidence type="ECO:0000313" key="3">
    <source>
        <dbReference type="Proteomes" id="UP000184731"/>
    </source>
</evidence>